<dbReference type="Proteomes" id="UP000570678">
    <property type="component" value="Unassembled WGS sequence"/>
</dbReference>
<dbReference type="GO" id="GO:0000976">
    <property type="term" value="F:transcription cis-regulatory region binding"/>
    <property type="evidence" value="ECO:0007669"/>
    <property type="project" value="TreeGrafter"/>
</dbReference>
<protein>
    <submittedName>
        <fullName evidence="5">LacI family transcriptional regulator</fullName>
    </submittedName>
</protein>
<accession>A0A846YT26</accession>
<keyword evidence="6" id="KW-1185">Reference proteome</keyword>
<evidence type="ECO:0000256" key="2">
    <source>
        <dbReference type="ARBA" id="ARBA00023125"/>
    </source>
</evidence>
<dbReference type="InterPro" id="IPR046335">
    <property type="entry name" value="LacI/GalR-like_sensor"/>
</dbReference>
<dbReference type="PANTHER" id="PTHR30146:SF109">
    <property type="entry name" value="HTH-TYPE TRANSCRIPTIONAL REGULATOR GALS"/>
    <property type="match status" value="1"/>
</dbReference>
<evidence type="ECO:0000256" key="1">
    <source>
        <dbReference type="ARBA" id="ARBA00023015"/>
    </source>
</evidence>
<dbReference type="Pfam" id="PF00356">
    <property type="entry name" value="LacI"/>
    <property type="match status" value="1"/>
</dbReference>
<dbReference type="Pfam" id="PF13377">
    <property type="entry name" value="Peripla_BP_3"/>
    <property type="match status" value="1"/>
</dbReference>
<dbReference type="InterPro" id="IPR028082">
    <property type="entry name" value="Peripla_BP_I"/>
</dbReference>
<feature type="domain" description="HTH lacI-type" evidence="4">
    <location>
        <begin position="3"/>
        <end position="57"/>
    </location>
</feature>
<dbReference type="SUPFAM" id="SSF53822">
    <property type="entry name" value="Periplasmic binding protein-like I"/>
    <property type="match status" value="1"/>
</dbReference>
<reference evidence="5 6" key="1">
    <citation type="submission" date="2020-04" db="EMBL/GenBank/DDBJ databases">
        <title>MicrobeNet Type strains.</title>
        <authorList>
            <person name="Nicholson A.C."/>
        </authorList>
    </citation>
    <scope>NUCLEOTIDE SEQUENCE [LARGE SCALE GENOMIC DNA]</scope>
    <source>
        <strain evidence="5 6">JCM 3332</strain>
    </source>
</reference>
<dbReference type="RefSeq" id="WP_062980192.1">
    <property type="nucleotide sequence ID" value="NZ_JAAXOT010000026.1"/>
</dbReference>
<name>A0A846YT26_9NOCA</name>
<gene>
    <name evidence="5" type="ORF">HGA15_32095</name>
</gene>
<keyword evidence="2" id="KW-0238">DNA-binding</keyword>
<dbReference type="InterPro" id="IPR010982">
    <property type="entry name" value="Lambda_DNA-bd_dom_sf"/>
</dbReference>
<sequence>MPITSRDVARLAGVSQPTVSRALRGDPRVAAETRARVQEAVEALGYVPSEAGRSLVTRRTKRIGIVVSDLTNPFYPHLLGPLHDELEKHSYRMMVFTERSDNQVPLEQLVDGSIDGAVLLTSNLDSRLPAELQRRRLPFVFLNRESSPHTADAAVVDNELGGRLAAAHLTDIGHRRIAGIFGPDTTSTGRDRELGFRAALAESGIALPGAFTHRGPFEFDTGYHAMLELLGTDPRPTAVFCGNDVVAIGALNAALSRGVDIPGELSLVGFDNIPMAEWEAFRLTTIGHDLDAMAAAAARLLVERLENTSGEDRPQRVVMAPQLVERATVAPPPA</sequence>
<comment type="caution">
    <text evidence="5">The sequence shown here is derived from an EMBL/GenBank/DDBJ whole genome shotgun (WGS) entry which is preliminary data.</text>
</comment>
<dbReference type="EMBL" id="JAAXOT010000026">
    <property type="protein sequence ID" value="NKY60700.1"/>
    <property type="molecule type" value="Genomic_DNA"/>
</dbReference>
<proteinExistence type="predicted"/>
<dbReference type="GO" id="GO:0003700">
    <property type="term" value="F:DNA-binding transcription factor activity"/>
    <property type="evidence" value="ECO:0007669"/>
    <property type="project" value="TreeGrafter"/>
</dbReference>
<organism evidence="5 6">
    <name type="scientific">Nocardia flavorosea</name>
    <dbReference type="NCBI Taxonomy" id="53429"/>
    <lineage>
        <taxon>Bacteria</taxon>
        <taxon>Bacillati</taxon>
        <taxon>Actinomycetota</taxon>
        <taxon>Actinomycetes</taxon>
        <taxon>Mycobacteriales</taxon>
        <taxon>Nocardiaceae</taxon>
        <taxon>Nocardia</taxon>
    </lineage>
</organism>
<dbReference type="CDD" id="cd01392">
    <property type="entry name" value="HTH_LacI"/>
    <property type="match status" value="1"/>
</dbReference>
<dbReference type="Gene3D" id="1.10.260.40">
    <property type="entry name" value="lambda repressor-like DNA-binding domains"/>
    <property type="match status" value="1"/>
</dbReference>
<evidence type="ECO:0000313" key="5">
    <source>
        <dbReference type="EMBL" id="NKY60700.1"/>
    </source>
</evidence>
<evidence type="ECO:0000259" key="4">
    <source>
        <dbReference type="PROSITE" id="PS50932"/>
    </source>
</evidence>
<dbReference type="AlphaFoldDB" id="A0A846YT26"/>
<dbReference type="PANTHER" id="PTHR30146">
    <property type="entry name" value="LACI-RELATED TRANSCRIPTIONAL REPRESSOR"/>
    <property type="match status" value="1"/>
</dbReference>
<keyword evidence="1" id="KW-0805">Transcription regulation</keyword>
<dbReference type="Gene3D" id="3.40.50.2300">
    <property type="match status" value="2"/>
</dbReference>
<evidence type="ECO:0000313" key="6">
    <source>
        <dbReference type="Proteomes" id="UP000570678"/>
    </source>
</evidence>
<dbReference type="SMART" id="SM00354">
    <property type="entry name" value="HTH_LACI"/>
    <property type="match status" value="1"/>
</dbReference>
<dbReference type="SUPFAM" id="SSF47413">
    <property type="entry name" value="lambda repressor-like DNA-binding domains"/>
    <property type="match status" value="1"/>
</dbReference>
<dbReference type="CDD" id="cd06278">
    <property type="entry name" value="PBP1_LacI-like"/>
    <property type="match status" value="1"/>
</dbReference>
<dbReference type="InterPro" id="IPR000843">
    <property type="entry name" value="HTH_LacI"/>
</dbReference>
<dbReference type="PROSITE" id="PS50932">
    <property type="entry name" value="HTH_LACI_2"/>
    <property type="match status" value="1"/>
</dbReference>
<keyword evidence="3" id="KW-0804">Transcription</keyword>
<evidence type="ECO:0000256" key="3">
    <source>
        <dbReference type="ARBA" id="ARBA00023163"/>
    </source>
</evidence>